<dbReference type="Proteomes" id="UP000050761">
    <property type="component" value="Unassembled WGS sequence"/>
</dbReference>
<evidence type="ECO:0000313" key="4">
    <source>
        <dbReference type="WBParaSite" id="HPBE_0001569501-mRNA-1"/>
    </source>
</evidence>
<name>A0A183G2X0_HELPZ</name>
<keyword evidence="1" id="KW-0472">Membrane</keyword>
<reference evidence="2 3" key="1">
    <citation type="submission" date="2018-11" db="EMBL/GenBank/DDBJ databases">
        <authorList>
            <consortium name="Pathogen Informatics"/>
        </authorList>
    </citation>
    <scope>NUCLEOTIDE SEQUENCE [LARGE SCALE GENOMIC DNA]</scope>
</reference>
<dbReference type="WBParaSite" id="HPBE_0001569501-mRNA-1">
    <property type="protein sequence ID" value="HPBE_0001569501-mRNA-1"/>
    <property type="gene ID" value="HPBE_0001569501"/>
</dbReference>
<evidence type="ECO:0000313" key="2">
    <source>
        <dbReference type="EMBL" id="VDP03602.1"/>
    </source>
</evidence>
<dbReference type="AlphaFoldDB" id="A0A183G2X0"/>
<accession>A0A183G2X0</accession>
<protein>
    <submittedName>
        <fullName evidence="2 4">Uncharacterized protein</fullName>
    </submittedName>
</protein>
<evidence type="ECO:0000256" key="1">
    <source>
        <dbReference type="SAM" id="Phobius"/>
    </source>
</evidence>
<sequence length="199" mass="22519">MEGSSESFYSHPRLIGIVGDSSFLSSDFPILWIPTGFSKPAHSSRKSRFSYTLPESEHEHGLNVRPRRVAPLHPPVGSFPCSILVSFQVELNFIVKTQQPLPVFVRVETPCGEIGAMEFGAEHDAEQVFRPMQHGCGNGQWKIDSLSSYLFIKALNVQESIQLFQVLSFPLKRFDFLIISYCKITFLAFLGHFKLRLRA</sequence>
<keyword evidence="1" id="KW-0812">Transmembrane</keyword>
<reference evidence="4" key="2">
    <citation type="submission" date="2019-09" db="UniProtKB">
        <authorList>
            <consortium name="WormBaseParasite"/>
        </authorList>
    </citation>
    <scope>IDENTIFICATION</scope>
</reference>
<keyword evidence="1" id="KW-1133">Transmembrane helix</keyword>
<proteinExistence type="predicted"/>
<organism evidence="3 4">
    <name type="scientific">Heligmosomoides polygyrus</name>
    <name type="common">Parasitic roundworm</name>
    <dbReference type="NCBI Taxonomy" id="6339"/>
    <lineage>
        <taxon>Eukaryota</taxon>
        <taxon>Metazoa</taxon>
        <taxon>Ecdysozoa</taxon>
        <taxon>Nematoda</taxon>
        <taxon>Chromadorea</taxon>
        <taxon>Rhabditida</taxon>
        <taxon>Rhabditina</taxon>
        <taxon>Rhabditomorpha</taxon>
        <taxon>Strongyloidea</taxon>
        <taxon>Heligmosomidae</taxon>
        <taxon>Heligmosomoides</taxon>
    </lineage>
</organism>
<dbReference type="OrthoDB" id="5789147at2759"/>
<evidence type="ECO:0000313" key="3">
    <source>
        <dbReference type="Proteomes" id="UP000050761"/>
    </source>
</evidence>
<feature type="transmembrane region" description="Helical" evidence="1">
    <location>
        <begin position="174"/>
        <end position="193"/>
    </location>
</feature>
<gene>
    <name evidence="2" type="ORF">HPBE_LOCUS15694</name>
</gene>
<accession>A0A3P7ZT03</accession>
<keyword evidence="3" id="KW-1185">Reference proteome</keyword>
<dbReference type="EMBL" id="UZAH01028991">
    <property type="protein sequence ID" value="VDP03602.1"/>
    <property type="molecule type" value="Genomic_DNA"/>
</dbReference>